<dbReference type="AlphaFoldDB" id="K3WC99"/>
<feature type="compositionally biased region" description="Basic and acidic residues" evidence="1">
    <location>
        <begin position="1"/>
        <end position="11"/>
    </location>
</feature>
<feature type="region of interest" description="Disordered" evidence="1">
    <location>
        <begin position="1"/>
        <end position="21"/>
    </location>
</feature>
<reference evidence="4" key="1">
    <citation type="journal article" date="2010" name="Genome Biol.">
        <title>Genome sequence of the necrotrophic plant pathogen Pythium ultimum reveals original pathogenicity mechanisms and effector repertoire.</title>
        <authorList>
            <person name="Levesque C.A."/>
            <person name="Brouwer H."/>
            <person name="Cano L."/>
            <person name="Hamilton J.P."/>
            <person name="Holt C."/>
            <person name="Huitema E."/>
            <person name="Raffaele S."/>
            <person name="Robideau G.P."/>
            <person name="Thines M."/>
            <person name="Win J."/>
            <person name="Zerillo M.M."/>
            <person name="Beakes G.W."/>
            <person name="Boore J.L."/>
            <person name="Busam D."/>
            <person name="Dumas B."/>
            <person name="Ferriera S."/>
            <person name="Fuerstenberg S.I."/>
            <person name="Gachon C.M."/>
            <person name="Gaulin E."/>
            <person name="Govers F."/>
            <person name="Grenville-Briggs L."/>
            <person name="Horner N."/>
            <person name="Hostetler J."/>
            <person name="Jiang R.H."/>
            <person name="Johnson J."/>
            <person name="Krajaejun T."/>
            <person name="Lin H."/>
            <person name="Meijer H.J."/>
            <person name="Moore B."/>
            <person name="Morris P."/>
            <person name="Phuntmart V."/>
            <person name="Puiu D."/>
            <person name="Shetty J."/>
            <person name="Stajich J.E."/>
            <person name="Tripathy S."/>
            <person name="Wawra S."/>
            <person name="van West P."/>
            <person name="Whitty B.R."/>
            <person name="Coutinho P.M."/>
            <person name="Henrissat B."/>
            <person name="Martin F."/>
            <person name="Thomas P.D."/>
            <person name="Tyler B.M."/>
            <person name="De Vries R.P."/>
            <person name="Kamoun S."/>
            <person name="Yandell M."/>
            <person name="Tisserat N."/>
            <person name="Buell C.R."/>
        </authorList>
    </citation>
    <scope>NUCLEOTIDE SEQUENCE</scope>
    <source>
        <strain evidence="4">DAOM:BR144</strain>
    </source>
</reference>
<feature type="transmembrane region" description="Helical" evidence="2">
    <location>
        <begin position="152"/>
        <end position="170"/>
    </location>
</feature>
<proteinExistence type="predicted"/>
<keyword evidence="4" id="KW-1185">Reference proteome</keyword>
<protein>
    <submittedName>
        <fullName evidence="3">Uncharacterized protein</fullName>
    </submittedName>
</protein>
<dbReference type="VEuPathDB" id="FungiDB:PYU1_G002587"/>
<evidence type="ECO:0000256" key="1">
    <source>
        <dbReference type="SAM" id="MobiDB-lite"/>
    </source>
</evidence>
<evidence type="ECO:0000313" key="3">
    <source>
        <dbReference type="EnsemblProtists" id="PYU1_T002590"/>
    </source>
</evidence>
<dbReference type="EnsemblProtists" id="PYU1_T002590">
    <property type="protein sequence ID" value="PYU1_T002590"/>
    <property type="gene ID" value="PYU1_G002587"/>
</dbReference>
<sequence>MADSQDNERIGDVGATHETNFPCHSNATIQNSVAPVSGNTDASFSPPAPVRAQLSASSLMAAAEIDAVLLSLSPSVMGLSRQSAKTSTLRAISDSMLVATPGAAASIDSKPLPGIDTTGPAVQATYSPKRRRSTGFASVGKRVSLEEKFKDGFLDVFGLLGILMVFAFVFSG</sequence>
<organism evidence="3 4">
    <name type="scientific">Globisporangium ultimum (strain ATCC 200006 / CBS 805.95 / DAOM BR144)</name>
    <name type="common">Pythium ultimum</name>
    <dbReference type="NCBI Taxonomy" id="431595"/>
    <lineage>
        <taxon>Eukaryota</taxon>
        <taxon>Sar</taxon>
        <taxon>Stramenopiles</taxon>
        <taxon>Oomycota</taxon>
        <taxon>Peronosporomycetes</taxon>
        <taxon>Pythiales</taxon>
        <taxon>Pythiaceae</taxon>
        <taxon>Globisporangium</taxon>
    </lineage>
</organism>
<reference evidence="3" key="3">
    <citation type="submission" date="2014-11" db="UniProtKB">
        <authorList>
            <consortium name="EnsemblProtists"/>
        </authorList>
    </citation>
    <scope>IDENTIFICATION</scope>
    <source>
        <strain evidence="3">DAOM BR144</strain>
    </source>
</reference>
<accession>K3WC99</accession>
<reference evidence="4" key="2">
    <citation type="submission" date="2010-04" db="EMBL/GenBank/DDBJ databases">
        <authorList>
            <person name="Buell R."/>
            <person name="Hamilton J."/>
            <person name="Hostetler J."/>
        </authorList>
    </citation>
    <scope>NUCLEOTIDE SEQUENCE [LARGE SCALE GENOMIC DNA]</scope>
    <source>
        <strain evidence="4">DAOM:BR144</strain>
    </source>
</reference>
<name>K3WC99_GLOUD</name>
<evidence type="ECO:0000256" key="2">
    <source>
        <dbReference type="SAM" id="Phobius"/>
    </source>
</evidence>
<keyword evidence="2" id="KW-0472">Membrane</keyword>
<dbReference type="Proteomes" id="UP000019132">
    <property type="component" value="Unassembled WGS sequence"/>
</dbReference>
<evidence type="ECO:0000313" key="4">
    <source>
        <dbReference type="Proteomes" id="UP000019132"/>
    </source>
</evidence>
<keyword evidence="2" id="KW-1133">Transmembrane helix</keyword>
<keyword evidence="2" id="KW-0812">Transmembrane</keyword>
<dbReference type="HOGENOM" id="CLU_1558351_0_0_1"/>
<dbReference type="InParanoid" id="K3WC99"/>